<keyword evidence="1" id="KW-0378">Hydrolase</keyword>
<dbReference type="GO" id="GO:0006751">
    <property type="term" value="P:glutathione catabolic process"/>
    <property type="evidence" value="ECO:0007669"/>
    <property type="project" value="InterPro"/>
</dbReference>
<dbReference type="Pfam" id="PF01019">
    <property type="entry name" value="G_glu_transpept"/>
    <property type="match status" value="1"/>
</dbReference>
<dbReference type="Gene3D" id="1.10.246.130">
    <property type="match status" value="1"/>
</dbReference>
<dbReference type="InterPro" id="IPR029055">
    <property type="entry name" value="Ntn_hydrolases_N"/>
</dbReference>
<dbReference type="AlphaFoldDB" id="A0A3B0SZ54"/>
<dbReference type="InterPro" id="IPR043137">
    <property type="entry name" value="GGT_ssub_C"/>
</dbReference>
<reference evidence="1" key="1">
    <citation type="submission" date="2018-06" db="EMBL/GenBank/DDBJ databases">
        <authorList>
            <person name="Zhirakovskaya E."/>
        </authorList>
    </citation>
    <scope>NUCLEOTIDE SEQUENCE</scope>
</reference>
<dbReference type="SUPFAM" id="SSF56235">
    <property type="entry name" value="N-terminal nucleophile aminohydrolases (Ntn hydrolases)"/>
    <property type="match status" value="1"/>
</dbReference>
<dbReference type="GO" id="GO:0036374">
    <property type="term" value="F:glutathione hydrolase activity"/>
    <property type="evidence" value="ECO:0007669"/>
    <property type="project" value="UniProtKB-EC"/>
</dbReference>
<dbReference type="InterPro" id="IPR000101">
    <property type="entry name" value="GGT_peptidase"/>
</dbReference>
<dbReference type="EMBL" id="UOEF01000438">
    <property type="protein sequence ID" value="VAW05409.1"/>
    <property type="molecule type" value="Genomic_DNA"/>
</dbReference>
<sequence>MRNTLIAGFAAAALIISPVYAQEDAQENGGDEKPALEIGAGGRPIGQPWSRSPTIAQHGMAATAHPLASQIAIDILKKGGSAVDAAIGANAALGLMEPTGNGIGGDLFAIVWDPKTQKLYGLNGSGKSPMGRTLADLKKQLNGATSIPPFGHLPITVPGTVDGWFELHGKFGKLSMADILAPAIDYAENGHPVAPVIGEYLKMNLARFEERLPMIGHFENARKTYFSNGAPKAGEIFKNPDLGKTLRKIAEGGRDAFYKGEIARTMDAYFKRIGGDLRYADFASHRSKWVEPGCVGYRKGYELCELPPNSQGFAALQMANILKNIDLAQYPRGSAKVLHYITEAKRLAFEDVARFYADPDISPAPLKWLLSDEYGRLRFALINPDRASPEFGPGEPKLEGEGDTTYLTAADKDGMMVSLIQSNYRGMGSGLVADGLGFMFQDRGELYSLDPHHPNVYAPGKRPFQTIIPAFMKKDGKPFMSFGLMGGAMQPQGHVQVMINIVDYGMNLQEAGDAARLNHDGGRQPTSDLAGTGANLLGVLNVEPGISDDSIARLGEMGHIVKVVDNGIMFGGYQAITRDQKTGIYTGATEMRKDGLAIGY</sequence>
<evidence type="ECO:0000313" key="1">
    <source>
        <dbReference type="EMBL" id="VAW05409.1"/>
    </source>
</evidence>
<proteinExistence type="predicted"/>
<dbReference type="InterPro" id="IPR043138">
    <property type="entry name" value="GGT_lsub"/>
</dbReference>
<dbReference type="Gene3D" id="3.60.20.40">
    <property type="match status" value="1"/>
</dbReference>
<name>A0A3B0SZ54_9ZZZZ</name>
<dbReference type="EC" id="2.3.2.2" evidence="1"/>
<dbReference type="EC" id="3.4.19.13" evidence="1"/>
<dbReference type="PRINTS" id="PR01210">
    <property type="entry name" value="GGTRANSPTASE"/>
</dbReference>
<keyword evidence="1" id="KW-0012">Acyltransferase</keyword>
<dbReference type="NCBIfam" id="TIGR00066">
    <property type="entry name" value="g_glut_trans"/>
    <property type="match status" value="1"/>
</dbReference>
<dbReference type="GO" id="GO:0103068">
    <property type="term" value="F:leukotriene C4 gamma-glutamyl transferase activity"/>
    <property type="evidence" value="ECO:0007669"/>
    <property type="project" value="UniProtKB-EC"/>
</dbReference>
<dbReference type="PANTHER" id="PTHR43881">
    <property type="entry name" value="GAMMA-GLUTAMYLTRANSPEPTIDASE (AFU_ORTHOLOGUE AFUA_4G13580)"/>
    <property type="match status" value="1"/>
</dbReference>
<organism evidence="1">
    <name type="scientific">hydrothermal vent metagenome</name>
    <dbReference type="NCBI Taxonomy" id="652676"/>
    <lineage>
        <taxon>unclassified sequences</taxon>
        <taxon>metagenomes</taxon>
        <taxon>ecological metagenomes</taxon>
    </lineage>
</organism>
<protein>
    <submittedName>
        <fullName evidence="1">Gamma-glutamyltranspeptidase @ Glutathione hydrolase</fullName>
        <ecNumber evidence="1">2.3.2.2</ecNumber>
        <ecNumber evidence="1">3.4.19.13</ecNumber>
    </submittedName>
</protein>
<gene>
    <name evidence="1" type="ORF">MNBD_ALPHA04-858</name>
</gene>
<accession>A0A3B0SZ54</accession>
<dbReference type="InterPro" id="IPR052896">
    <property type="entry name" value="GGT-like_enzyme"/>
</dbReference>
<keyword evidence="1" id="KW-0808">Transferase</keyword>
<dbReference type="PANTHER" id="PTHR43881:SF1">
    <property type="entry name" value="GAMMA-GLUTAMYLTRANSPEPTIDASE (AFU_ORTHOLOGUE AFUA_4G13580)"/>
    <property type="match status" value="1"/>
</dbReference>